<keyword evidence="15" id="KW-1185">Reference proteome</keyword>
<dbReference type="OrthoDB" id="9989112at2759"/>
<protein>
    <submittedName>
        <fullName evidence="14">Uncharacterized protein</fullName>
    </submittedName>
</protein>
<comment type="similarity">
    <text evidence="3">Belongs to the small GTPase superfamily. Rab family.</text>
</comment>
<evidence type="ECO:0000256" key="7">
    <source>
        <dbReference type="ARBA" id="ARBA00023136"/>
    </source>
</evidence>
<dbReference type="PROSITE" id="PS51419">
    <property type="entry name" value="RAB"/>
    <property type="match status" value="1"/>
</dbReference>
<evidence type="ECO:0000256" key="1">
    <source>
        <dbReference type="ARBA" id="ARBA00004193"/>
    </source>
</evidence>
<dbReference type="FunFam" id="3.40.50.300:FF:000308">
    <property type="entry name" value="ras-related protein RABE1c-like"/>
    <property type="match status" value="1"/>
</dbReference>
<feature type="transmembrane region" description="Helical" evidence="13">
    <location>
        <begin position="25"/>
        <end position="46"/>
    </location>
</feature>
<accession>A0A8X7YVE6</accession>
<dbReference type="PROSITE" id="PS51420">
    <property type="entry name" value="RHO"/>
    <property type="match status" value="1"/>
</dbReference>
<dbReference type="EMBL" id="JAAWWB010000019">
    <property type="protein sequence ID" value="KAG6760253.1"/>
    <property type="molecule type" value="Genomic_DNA"/>
</dbReference>
<dbReference type="InterPro" id="IPR050305">
    <property type="entry name" value="Small_GTPase_Rab"/>
</dbReference>
<dbReference type="GO" id="GO:0003924">
    <property type="term" value="F:GTPase activity"/>
    <property type="evidence" value="ECO:0007669"/>
    <property type="project" value="InterPro"/>
</dbReference>
<dbReference type="GO" id="GO:0005886">
    <property type="term" value="C:plasma membrane"/>
    <property type="evidence" value="ECO:0007669"/>
    <property type="project" value="UniProtKB-SubCell"/>
</dbReference>
<dbReference type="NCBIfam" id="TIGR00231">
    <property type="entry name" value="small_GTP"/>
    <property type="match status" value="1"/>
</dbReference>
<comment type="subunit">
    <text evidence="11">Interacts with PI5K2.</text>
</comment>
<keyword evidence="5" id="KW-0547">Nucleotide-binding</keyword>
<evidence type="ECO:0000256" key="10">
    <source>
        <dbReference type="ARBA" id="ARBA00054463"/>
    </source>
</evidence>
<gene>
    <name evidence="14" type="ORF">POTOM_036760</name>
</gene>
<evidence type="ECO:0000256" key="5">
    <source>
        <dbReference type="ARBA" id="ARBA00022741"/>
    </source>
</evidence>
<dbReference type="SMART" id="SM00177">
    <property type="entry name" value="ARF"/>
    <property type="match status" value="1"/>
</dbReference>
<dbReference type="PANTHER" id="PTHR47980">
    <property type="entry name" value="LD44762P"/>
    <property type="match status" value="1"/>
</dbReference>
<keyword evidence="13" id="KW-0812">Transmembrane</keyword>
<dbReference type="SMART" id="SM00175">
    <property type="entry name" value="RAB"/>
    <property type="match status" value="1"/>
</dbReference>
<keyword evidence="9" id="KW-0636">Prenylation</keyword>
<evidence type="ECO:0000256" key="2">
    <source>
        <dbReference type="ARBA" id="ARBA00004394"/>
    </source>
</evidence>
<evidence type="ECO:0000256" key="3">
    <source>
        <dbReference type="ARBA" id="ARBA00006270"/>
    </source>
</evidence>
<sequence>MAAPPVRARADYDYLIKLLLIGDSGWFFLSLYYSGFVGFGFDLLGWKGQLFPKEKLQITPGMHVTDMVDFFVPKRGVGKSCLLLRFSDGSFTTSFITTIGIDFKIRTIELDGRRIKLQIWDTAGQERFRTITTAYYRGAMGILLVYDVTDESSFNNIRNWIRNIEQHASDNVNKILVGNKADMDESKRAVPTSKGQALADEYGIKFFETSAKTNLNVEEVFFSIARDIKQRISETDSRAEPQTIRINQPDQAANGGQAAQKSACCGS</sequence>
<evidence type="ECO:0000256" key="11">
    <source>
        <dbReference type="ARBA" id="ARBA00063571"/>
    </source>
</evidence>
<dbReference type="Pfam" id="PF00071">
    <property type="entry name" value="Ras"/>
    <property type="match status" value="1"/>
</dbReference>
<dbReference type="PROSITE" id="PS51421">
    <property type="entry name" value="RAS"/>
    <property type="match status" value="1"/>
</dbReference>
<evidence type="ECO:0000256" key="13">
    <source>
        <dbReference type="SAM" id="Phobius"/>
    </source>
</evidence>
<reference evidence="14" key="1">
    <citation type="journal article" date="2020" name="bioRxiv">
        <title>Hybrid origin of Populus tomentosa Carr. identified through genome sequencing and phylogenomic analysis.</title>
        <authorList>
            <person name="An X."/>
            <person name="Gao K."/>
            <person name="Chen Z."/>
            <person name="Li J."/>
            <person name="Yang X."/>
            <person name="Yang X."/>
            <person name="Zhou J."/>
            <person name="Guo T."/>
            <person name="Zhao T."/>
            <person name="Huang S."/>
            <person name="Miao D."/>
            <person name="Khan W.U."/>
            <person name="Rao P."/>
            <person name="Ye M."/>
            <person name="Lei B."/>
            <person name="Liao W."/>
            <person name="Wang J."/>
            <person name="Ji L."/>
            <person name="Li Y."/>
            <person name="Guo B."/>
            <person name="Mustafa N.S."/>
            <person name="Li S."/>
            <person name="Yun Q."/>
            <person name="Keller S.R."/>
            <person name="Mao J."/>
            <person name="Zhang R."/>
            <person name="Strauss S.H."/>
        </authorList>
    </citation>
    <scope>NUCLEOTIDE SEQUENCE</scope>
    <source>
        <strain evidence="14">GM15</strain>
        <tissue evidence="14">Leaf</tissue>
    </source>
</reference>
<dbReference type="InterPro" id="IPR005225">
    <property type="entry name" value="Small_GTP-bd"/>
</dbReference>
<evidence type="ECO:0000256" key="8">
    <source>
        <dbReference type="ARBA" id="ARBA00023288"/>
    </source>
</evidence>
<dbReference type="GO" id="GO:0000139">
    <property type="term" value="C:Golgi membrane"/>
    <property type="evidence" value="ECO:0007669"/>
    <property type="project" value="UniProtKB-SubCell"/>
</dbReference>
<evidence type="ECO:0000256" key="9">
    <source>
        <dbReference type="ARBA" id="ARBA00023289"/>
    </source>
</evidence>
<keyword evidence="6" id="KW-0342">GTP-binding</keyword>
<evidence type="ECO:0000313" key="15">
    <source>
        <dbReference type="Proteomes" id="UP000886885"/>
    </source>
</evidence>
<evidence type="ECO:0000313" key="14">
    <source>
        <dbReference type="EMBL" id="KAG6760253.1"/>
    </source>
</evidence>
<feature type="region of interest" description="Disordered" evidence="12">
    <location>
        <begin position="233"/>
        <end position="267"/>
    </location>
</feature>
<dbReference type="SMART" id="SM00173">
    <property type="entry name" value="RAS"/>
    <property type="match status" value="1"/>
</dbReference>
<comment type="caution">
    <text evidence="14">The sequence shown here is derived from an EMBL/GenBank/DDBJ whole genome shotgun (WGS) entry which is preliminary data.</text>
</comment>
<dbReference type="InterPro" id="IPR001806">
    <property type="entry name" value="Small_GTPase"/>
</dbReference>
<evidence type="ECO:0000256" key="4">
    <source>
        <dbReference type="ARBA" id="ARBA00022475"/>
    </source>
</evidence>
<comment type="subcellular location">
    <subcellularLocation>
        <location evidence="1">Cell membrane</location>
        <topology evidence="1">Lipid-anchor</topology>
    </subcellularLocation>
    <subcellularLocation>
        <location evidence="2">Golgi apparatus membrane</location>
    </subcellularLocation>
</comment>
<keyword evidence="8" id="KW-0449">Lipoprotein</keyword>
<keyword evidence="4" id="KW-1003">Cell membrane</keyword>
<proteinExistence type="inferred from homology"/>
<organism evidence="14 15">
    <name type="scientific">Populus tomentosa</name>
    <name type="common">Chinese white poplar</name>
    <dbReference type="NCBI Taxonomy" id="118781"/>
    <lineage>
        <taxon>Eukaryota</taxon>
        <taxon>Viridiplantae</taxon>
        <taxon>Streptophyta</taxon>
        <taxon>Embryophyta</taxon>
        <taxon>Tracheophyta</taxon>
        <taxon>Spermatophyta</taxon>
        <taxon>Magnoliopsida</taxon>
        <taxon>eudicotyledons</taxon>
        <taxon>Gunneridae</taxon>
        <taxon>Pentapetalae</taxon>
        <taxon>rosids</taxon>
        <taxon>fabids</taxon>
        <taxon>Malpighiales</taxon>
        <taxon>Salicaceae</taxon>
        <taxon>Saliceae</taxon>
        <taxon>Populus</taxon>
    </lineage>
</organism>
<name>A0A8X7YVE6_POPTO</name>
<keyword evidence="13" id="KW-1133">Transmembrane helix</keyword>
<dbReference type="SMART" id="SM00174">
    <property type="entry name" value="RHO"/>
    <property type="match status" value="1"/>
</dbReference>
<evidence type="ECO:0000256" key="12">
    <source>
        <dbReference type="SAM" id="MobiDB-lite"/>
    </source>
</evidence>
<dbReference type="CDD" id="cd01867">
    <property type="entry name" value="Rab8_Rab10_Rab13_like"/>
    <property type="match status" value="1"/>
</dbReference>
<comment type="function">
    <text evidence="10">Involved in membrane trafficking from the Golgi to the plasma membrane.</text>
</comment>
<dbReference type="Proteomes" id="UP000886885">
    <property type="component" value="Chromosome 10A"/>
</dbReference>
<dbReference type="SMART" id="SM00176">
    <property type="entry name" value="RAN"/>
    <property type="match status" value="1"/>
</dbReference>
<keyword evidence="7 13" id="KW-0472">Membrane</keyword>
<dbReference type="GO" id="GO:0005525">
    <property type="term" value="F:GTP binding"/>
    <property type="evidence" value="ECO:0007669"/>
    <property type="project" value="UniProtKB-KW"/>
</dbReference>
<evidence type="ECO:0000256" key="6">
    <source>
        <dbReference type="ARBA" id="ARBA00023134"/>
    </source>
</evidence>
<dbReference type="AlphaFoldDB" id="A0A8X7YVE6"/>